<dbReference type="RefSeq" id="WP_031318473.1">
    <property type="nucleotide sequence ID" value="NZ_QJJM01000005.1"/>
</dbReference>
<evidence type="ECO:0000313" key="1">
    <source>
        <dbReference type="EMBL" id="PXW76487.1"/>
    </source>
</evidence>
<gene>
    <name evidence="1" type="ORF">C7451_105262</name>
</gene>
<accession>A0A2V3V495</accession>
<proteinExistence type="predicted"/>
<sequence>MASHPGAASGNSAAALTLAELREFASFSPGAQRYIKRALDIGLAREDAFKRWARNAEETASIRMHYLVYQDLKLLRGNVPDAPHEDGFEHFMALLVRLAAFDLAQGRIESFSAFRFLYERLLGADVRPWLPSAYCAAAALPQIQPERRKMLLQSISEAAATAPGWSLRAPVFFPEWVEWVSGDAAH</sequence>
<keyword evidence="2" id="KW-1185">Reference proteome</keyword>
<organism evidence="1 2">
    <name type="scientific">Blastomonas natatoria</name>
    <dbReference type="NCBI Taxonomy" id="34015"/>
    <lineage>
        <taxon>Bacteria</taxon>
        <taxon>Pseudomonadati</taxon>
        <taxon>Pseudomonadota</taxon>
        <taxon>Alphaproteobacteria</taxon>
        <taxon>Sphingomonadales</taxon>
        <taxon>Sphingomonadaceae</taxon>
        <taxon>Blastomonas</taxon>
    </lineage>
</organism>
<dbReference type="AlphaFoldDB" id="A0A2V3V495"/>
<evidence type="ECO:0000313" key="2">
    <source>
        <dbReference type="Proteomes" id="UP000248014"/>
    </source>
</evidence>
<reference evidence="1 2" key="1">
    <citation type="submission" date="2018-05" db="EMBL/GenBank/DDBJ databases">
        <title>Genomic Encyclopedia of Type Strains, Phase IV (KMG-IV): sequencing the most valuable type-strain genomes for metagenomic binning, comparative biology and taxonomic classification.</title>
        <authorList>
            <person name="Goeker M."/>
        </authorList>
    </citation>
    <scope>NUCLEOTIDE SEQUENCE [LARGE SCALE GENOMIC DNA]</scope>
    <source>
        <strain evidence="1 2">DSM 3183</strain>
    </source>
</reference>
<protein>
    <submittedName>
        <fullName evidence="1">Uncharacterized protein</fullName>
    </submittedName>
</protein>
<name>A0A2V3V495_9SPHN</name>
<dbReference type="Proteomes" id="UP000248014">
    <property type="component" value="Unassembled WGS sequence"/>
</dbReference>
<comment type="caution">
    <text evidence="1">The sequence shown here is derived from an EMBL/GenBank/DDBJ whole genome shotgun (WGS) entry which is preliminary data.</text>
</comment>
<dbReference type="EMBL" id="QJJM01000005">
    <property type="protein sequence ID" value="PXW76487.1"/>
    <property type="molecule type" value="Genomic_DNA"/>
</dbReference>
<dbReference type="OrthoDB" id="7423147at2"/>